<comment type="caution">
    <text evidence="4">The sequence shown here is derived from an EMBL/GenBank/DDBJ whole genome shotgun (WGS) entry which is preliminary data.</text>
</comment>
<dbReference type="SUPFAM" id="SSF48208">
    <property type="entry name" value="Six-hairpin glycosidases"/>
    <property type="match status" value="1"/>
</dbReference>
<gene>
    <name evidence="4" type="ORF">H9868_01640</name>
</gene>
<dbReference type="InterPro" id="IPR054491">
    <property type="entry name" value="MGH1-like_GH"/>
</dbReference>
<dbReference type="InterPro" id="IPR012341">
    <property type="entry name" value="6hp_glycosidase-like_sf"/>
</dbReference>
<evidence type="ECO:0000256" key="1">
    <source>
        <dbReference type="SAM" id="MobiDB-lite"/>
    </source>
</evidence>
<feature type="domain" description="Mannosylglycerate hydrolase MGH1-like glycoside hydrolase" evidence="3">
    <location>
        <begin position="196"/>
        <end position="506"/>
    </location>
</feature>
<dbReference type="Pfam" id="PF22422">
    <property type="entry name" value="MGH1-like_GH"/>
    <property type="match status" value="1"/>
</dbReference>
<dbReference type="PANTHER" id="PTHR23403">
    <property type="entry name" value="TREHALASE"/>
    <property type="match status" value="1"/>
</dbReference>
<dbReference type="PANTHER" id="PTHR23403:SF1">
    <property type="entry name" value="TREHALASE"/>
    <property type="match status" value="1"/>
</dbReference>
<feature type="signal peptide" evidence="2">
    <location>
        <begin position="1"/>
        <end position="22"/>
    </location>
</feature>
<evidence type="ECO:0000256" key="2">
    <source>
        <dbReference type="SAM" id="SignalP"/>
    </source>
</evidence>
<dbReference type="GO" id="GO:0004555">
    <property type="term" value="F:alpha,alpha-trehalase activity"/>
    <property type="evidence" value="ECO:0007669"/>
    <property type="project" value="InterPro"/>
</dbReference>
<organism evidence="4 5">
    <name type="scientific">Candidatus Flavonifractor merdipullorum</name>
    <dbReference type="NCBI Taxonomy" id="2838590"/>
    <lineage>
        <taxon>Bacteria</taxon>
        <taxon>Bacillati</taxon>
        <taxon>Bacillota</taxon>
        <taxon>Clostridia</taxon>
        <taxon>Eubacteriales</taxon>
        <taxon>Oscillospiraceae</taxon>
        <taxon>Flavonifractor</taxon>
    </lineage>
</organism>
<dbReference type="InterPro" id="IPR008928">
    <property type="entry name" value="6-hairpin_glycosidase_sf"/>
</dbReference>
<dbReference type="GO" id="GO:0005993">
    <property type="term" value="P:trehalose catabolic process"/>
    <property type="evidence" value="ECO:0007669"/>
    <property type="project" value="TreeGrafter"/>
</dbReference>
<dbReference type="PROSITE" id="PS51257">
    <property type="entry name" value="PROKAR_LIPOPROTEIN"/>
    <property type="match status" value="1"/>
</dbReference>
<evidence type="ECO:0000259" key="3">
    <source>
        <dbReference type="Pfam" id="PF22422"/>
    </source>
</evidence>
<reference evidence="4" key="1">
    <citation type="journal article" date="2021" name="PeerJ">
        <title>Extensive microbial diversity within the chicken gut microbiome revealed by metagenomics and culture.</title>
        <authorList>
            <person name="Gilroy R."/>
            <person name="Ravi A."/>
            <person name="Getino M."/>
            <person name="Pursley I."/>
            <person name="Horton D.L."/>
            <person name="Alikhan N.F."/>
            <person name="Baker D."/>
            <person name="Gharbi K."/>
            <person name="Hall N."/>
            <person name="Watson M."/>
            <person name="Adriaenssens E.M."/>
            <person name="Foster-Nyarko E."/>
            <person name="Jarju S."/>
            <person name="Secka A."/>
            <person name="Antonio M."/>
            <person name="Oren A."/>
            <person name="Chaudhuri R.R."/>
            <person name="La Ragione R."/>
            <person name="Hildebrand F."/>
            <person name="Pallen M.J."/>
        </authorList>
    </citation>
    <scope>NUCLEOTIDE SEQUENCE</scope>
    <source>
        <strain evidence="4">ChiGjej6B6-1540</strain>
    </source>
</reference>
<proteinExistence type="predicted"/>
<evidence type="ECO:0000313" key="5">
    <source>
        <dbReference type="Proteomes" id="UP000824192"/>
    </source>
</evidence>
<evidence type="ECO:0000313" key="4">
    <source>
        <dbReference type="EMBL" id="HIW93221.1"/>
    </source>
</evidence>
<name>A0A9D1RUY4_9FIRM</name>
<accession>A0A9D1RUY4</accession>
<keyword evidence="2" id="KW-0732">Signal</keyword>
<dbReference type="Gene3D" id="1.50.10.10">
    <property type="match status" value="1"/>
</dbReference>
<feature type="region of interest" description="Disordered" evidence="1">
    <location>
        <begin position="26"/>
        <end position="45"/>
    </location>
</feature>
<dbReference type="InterPro" id="IPR001661">
    <property type="entry name" value="Glyco_hydro_37"/>
</dbReference>
<feature type="chain" id="PRO_5039344705" description="Mannosylglycerate hydrolase MGH1-like glycoside hydrolase domain-containing protein" evidence="2">
    <location>
        <begin position="23"/>
        <end position="534"/>
    </location>
</feature>
<protein>
    <recommendedName>
        <fullName evidence="3">Mannosylglycerate hydrolase MGH1-like glycoside hydrolase domain-containing protein</fullName>
    </recommendedName>
</protein>
<dbReference type="Proteomes" id="UP000824192">
    <property type="component" value="Unassembled WGS sequence"/>
</dbReference>
<dbReference type="EMBL" id="DXGA01000036">
    <property type="protein sequence ID" value="HIW93221.1"/>
    <property type="molecule type" value="Genomic_DNA"/>
</dbReference>
<sequence>MTAKVARRCGAAVLAATFGVLAGCQSPDSTTSQPPADGQTVTQQTVGERAQQFPNVLNVYANPGQVLYGTYSTNKYNNFADLGAWHGYYLHEQDATHLYGGFAGPVIIAEEYPVNLSGAISRLQLTDKEGNVYDLTKAKAEGTYYPGRLVQTYELDELKVTMELVYGSNRTAVVSTTIENKTDGALELNLAWTGDIYQQTGDKAFLEEMYPKLVSYHNWWYTNRDTDQNGIAEYGAMVDDAHYQMDDDGNFITDENGNRILNPEAVIEAAAWESGMDNAPRFDQEGSGEGDIGVLVFENKDASGQVVGYSINQESVDLNAYLYAEKGFLKSMAEELGKTEDVERYETEAAYVRDYINTKMYDEETGYYYDLQTNQDGSEKKLLVNRGKGPEGWIPLWAKAATQAQADRVVENMMDEGKFNTFVPLGTVSKDNPSFQPAKYWRGPVWLDQAMYGVEAMQNYGYKEEAQAMAYKIFDNCEGLLEDGAIRENYNPETGEGLHTANFSWSASSFYSLYRNTLTGDHTTSQTGFDIPQA</sequence>
<dbReference type="AlphaFoldDB" id="A0A9D1RUY4"/>
<reference evidence="4" key="2">
    <citation type="submission" date="2021-04" db="EMBL/GenBank/DDBJ databases">
        <authorList>
            <person name="Gilroy R."/>
        </authorList>
    </citation>
    <scope>NUCLEOTIDE SEQUENCE</scope>
    <source>
        <strain evidence="4">ChiGjej6B6-1540</strain>
    </source>
</reference>